<comment type="caution">
    <text evidence="2">The sequence shown here is derived from an EMBL/GenBank/DDBJ whole genome shotgun (WGS) entry which is preliminary data.</text>
</comment>
<feature type="transmembrane region" description="Helical" evidence="1">
    <location>
        <begin position="84"/>
        <end position="105"/>
    </location>
</feature>
<reference evidence="2 3" key="2">
    <citation type="journal article" date="2014" name="FEMS Microbiol. Lett.">
        <title>Draft genomic DNA sequence of the facultatively methylotrophic bacterium Acidomonas methanolica type strain MB58.</title>
        <authorList>
            <person name="Higashiura N."/>
            <person name="Hadano H."/>
            <person name="Hirakawa H."/>
            <person name="Matsutani M."/>
            <person name="Takabe S."/>
            <person name="Matsushita K."/>
            <person name="Azuma Y."/>
        </authorList>
    </citation>
    <scope>NUCLEOTIDE SEQUENCE [LARGE SCALE GENOMIC DNA]</scope>
    <source>
        <strain evidence="2 3">MB58</strain>
    </source>
</reference>
<dbReference type="AlphaFoldDB" id="A0A023D8I8"/>
<keyword evidence="1" id="KW-0472">Membrane</keyword>
<accession>A0A023D8I8</accession>
<dbReference type="Proteomes" id="UP000019760">
    <property type="component" value="Unassembled WGS sequence"/>
</dbReference>
<dbReference type="OrthoDB" id="7632164at2"/>
<sequence>MTEPLSLARFAELAETYGALARWPQAERDAGREMADTPEAAAFLARAAALDDLLDQWAVAPPDASLREAIMAGHLRPLRRRIRVWWSAVGLASALAGAVAGVLVVEADPAGYHATEDTAFGSLVVQEK</sequence>
<proteinExistence type="predicted"/>
<organism evidence="2 3">
    <name type="scientific">Acidomonas methanolica NBRC 104435</name>
    <dbReference type="NCBI Taxonomy" id="1231351"/>
    <lineage>
        <taxon>Bacteria</taxon>
        <taxon>Pseudomonadati</taxon>
        <taxon>Pseudomonadota</taxon>
        <taxon>Alphaproteobacteria</taxon>
        <taxon>Acetobacterales</taxon>
        <taxon>Acetobacteraceae</taxon>
        <taxon>Acidomonas</taxon>
    </lineage>
</organism>
<evidence type="ECO:0000313" key="2">
    <source>
        <dbReference type="EMBL" id="GAJ30414.1"/>
    </source>
</evidence>
<protein>
    <submittedName>
        <fullName evidence="2">Uncharacterized protein</fullName>
    </submittedName>
</protein>
<evidence type="ECO:0000313" key="3">
    <source>
        <dbReference type="Proteomes" id="UP000019760"/>
    </source>
</evidence>
<keyword evidence="1" id="KW-1133">Transmembrane helix</keyword>
<keyword evidence="1" id="KW-0812">Transmembrane</keyword>
<evidence type="ECO:0000256" key="1">
    <source>
        <dbReference type="SAM" id="Phobius"/>
    </source>
</evidence>
<reference evidence="3" key="1">
    <citation type="journal article" date="2014" name="FEMS Microbiol. Lett.">
        <title>Draft Genomic DNA Sequence of the Facultatively Methylotrophic Bacterium Acidomonas methanolica type strain MB58.</title>
        <authorList>
            <person name="Higashiura N."/>
            <person name="Hadano H."/>
            <person name="Hirakawa H."/>
            <person name="Matsutani M."/>
            <person name="Takabe S."/>
            <person name="Matsushita K."/>
            <person name="Azuma Y."/>
        </authorList>
    </citation>
    <scope>NUCLEOTIDE SEQUENCE [LARGE SCALE GENOMIC DNA]</scope>
    <source>
        <strain evidence="3">MB58</strain>
    </source>
</reference>
<name>A0A023D8I8_ACIMT</name>
<gene>
    <name evidence="2" type="ORF">Amme_134_006</name>
</gene>
<dbReference type="EMBL" id="BAND01000133">
    <property type="protein sequence ID" value="GAJ30414.1"/>
    <property type="molecule type" value="Genomic_DNA"/>
</dbReference>
<keyword evidence="3" id="KW-1185">Reference proteome</keyword>
<dbReference type="RefSeq" id="WP_132127042.1">
    <property type="nucleotide sequence ID" value="NZ_BAND01000133.1"/>
</dbReference>